<comment type="similarity">
    <text evidence="2 11">Belongs to the ABC-2 integral membrane protein family.</text>
</comment>
<keyword evidence="4 11" id="KW-1003">Cell membrane</keyword>
<feature type="domain" description="ABC transmembrane type-2" evidence="12">
    <location>
        <begin position="30"/>
        <end position="250"/>
    </location>
</feature>
<proteinExistence type="inferred from homology"/>
<evidence type="ECO:0000256" key="5">
    <source>
        <dbReference type="ARBA" id="ARBA00022597"/>
    </source>
</evidence>
<evidence type="ECO:0000256" key="4">
    <source>
        <dbReference type="ARBA" id="ARBA00022475"/>
    </source>
</evidence>
<name>A0A158M2D8_9BORD</name>
<dbReference type="Proteomes" id="UP000026682">
    <property type="component" value="Unassembled WGS sequence"/>
</dbReference>
<evidence type="ECO:0000256" key="7">
    <source>
        <dbReference type="ARBA" id="ARBA00022903"/>
    </source>
</evidence>
<feature type="transmembrane region" description="Helical" evidence="11">
    <location>
        <begin position="143"/>
        <end position="166"/>
    </location>
</feature>
<dbReference type="PANTHER" id="PTHR30413:SF10">
    <property type="entry name" value="CAPSULE POLYSACCHARIDE EXPORT INNER-MEMBRANE PROTEIN CTRC"/>
    <property type="match status" value="1"/>
</dbReference>
<comment type="caution">
    <text evidence="11">Lacks conserved residue(s) required for the propagation of feature annotation.</text>
</comment>
<keyword evidence="6 11" id="KW-0812">Transmembrane</keyword>
<dbReference type="PATRIC" id="fig|1331206.3.peg.2692"/>
<evidence type="ECO:0000256" key="8">
    <source>
        <dbReference type="ARBA" id="ARBA00022989"/>
    </source>
</evidence>
<evidence type="ECO:0000256" key="2">
    <source>
        <dbReference type="ARBA" id="ARBA00007783"/>
    </source>
</evidence>
<comment type="caution">
    <text evidence="13">The sequence shown here is derived from an EMBL/GenBank/DDBJ whole genome shotgun (WGS) entry which is preliminary data.</text>
</comment>
<evidence type="ECO:0000256" key="1">
    <source>
        <dbReference type="ARBA" id="ARBA00004651"/>
    </source>
</evidence>
<sequence>MSAHLLGTQARVIAALIYRETRVRFGGTRLGYLWALIEPIMHVAVLSTIYVVWGRQAPLGNLQMFFITGIMPFFLFSHTSSRLSRAITSNTQLLRLPAITNMDVIFAKALLQALTWIAVFGILLFLTMLGGDLLLPENLETCALAAFFTFLLGFGVGLINSVLNMMFKSWEHLYSAVTRPLYLLSGVFYLVDALPEKARAVLIYNPMVHAIEWFREGYFANFSSLTLDRSYLIEWAISAAVLGLCLERAMRRRLHTR</sequence>
<dbReference type="RefSeq" id="WP_005014055.1">
    <property type="nucleotide sequence ID" value="NZ_JFZZ01000108.1"/>
</dbReference>
<evidence type="ECO:0000256" key="9">
    <source>
        <dbReference type="ARBA" id="ARBA00023047"/>
    </source>
</evidence>
<keyword evidence="10 11" id="KW-0472">Membrane</keyword>
<keyword evidence="8 11" id="KW-1133">Transmembrane helix</keyword>
<feature type="transmembrane region" description="Helical" evidence="11">
    <location>
        <begin position="59"/>
        <end position="76"/>
    </location>
</feature>
<dbReference type="GO" id="GO:0005524">
    <property type="term" value="F:ATP binding"/>
    <property type="evidence" value="ECO:0007669"/>
    <property type="project" value="UniProtKB-KW"/>
</dbReference>
<evidence type="ECO:0000313" key="14">
    <source>
        <dbReference type="Proteomes" id="UP000026682"/>
    </source>
</evidence>
<dbReference type="InterPro" id="IPR047817">
    <property type="entry name" value="ABC2_TM_bact-type"/>
</dbReference>
<evidence type="ECO:0000256" key="11">
    <source>
        <dbReference type="RuleBase" id="RU361157"/>
    </source>
</evidence>
<dbReference type="Pfam" id="PF01061">
    <property type="entry name" value="ABC2_membrane"/>
    <property type="match status" value="1"/>
</dbReference>
<dbReference type="GO" id="GO:0015920">
    <property type="term" value="P:lipopolysaccharide transport"/>
    <property type="evidence" value="ECO:0007669"/>
    <property type="project" value="TreeGrafter"/>
</dbReference>
<keyword evidence="7" id="KW-0972">Capsule biogenesis/degradation</keyword>
<evidence type="ECO:0000256" key="10">
    <source>
        <dbReference type="ARBA" id="ARBA00023136"/>
    </source>
</evidence>
<feature type="transmembrane region" description="Helical" evidence="11">
    <location>
        <begin position="32"/>
        <end position="53"/>
    </location>
</feature>
<dbReference type="PRINTS" id="PR00164">
    <property type="entry name" value="ABC2TRNSPORT"/>
</dbReference>
<dbReference type="PROSITE" id="PS51012">
    <property type="entry name" value="ABC_TM2"/>
    <property type="match status" value="1"/>
</dbReference>
<evidence type="ECO:0000256" key="6">
    <source>
        <dbReference type="ARBA" id="ARBA00022692"/>
    </source>
</evidence>
<dbReference type="EMBL" id="JFZZ01000108">
    <property type="protein sequence ID" value="KAK88876.1"/>
    <property type="molecule type" value="Genomic_DNA"/>
</dbReference>
<dbReference type="GO" id="GO:0140359">
    <property type="term" value="F:ABC-type transporter activity"/>
    <property type="evidence" value="ECO:0007669"/>
    <property type="project" value="InterPro"/>
</dbReference>
<feature type="transmembrane region" description="Helical" evidence="11">
    <location>
        <begin position="109"/>
        <end position="131"/>
    </location>
</feature>
<dbReference type="InterPro" id="IPR013525">
    <property type="entry name" value="ABC2_TM"/>
</dbReference>
<dbReference type="GeneID" id="93119810"/>
<gene>
    <name evidence="13" type="ORF">L497_1362</name>
</gene>
<protein>
    <recommendedName>
        <fullName evidence="11">Transport permease protein</fullName>
    </recommendedName>
</protein>
<organism evidence="13 14">
    <name type="scientific">Bordetella holmesii CDC-H585-BH</name>
    <dbReference type="NCBI Taxonomy" id="1331206"/>
    <lineage>
        <taxon>Bacteria</taxon>
        <taxon>Pseudomonadati</taxon>
        <taxon>Pseudomonadota</taxon>
        <taxon>Betaproteobacteria</taxon>
        <taxon>Burkholderiales</taxon>
        <taxon>Alcaligenaceae</taxon>
        <taxon>Bordetella</taxon>
    </lineage>
</organism>
<evidence type="ECO:0000256" key="3">
    <source>
        <dbReference type="ARBA" id="ARBA00022448"/>
    </source>
</evidence>
<dbReference type="InterPro" id="IPR000412">
    <property type="entry name" value="ABC_2_transport"/>
</dbReference>
<evidence type="ECO:0000259" key="12">
    <source>
        <dbReference type="PROSITE" id="PS51012"/>
    </source>
</evidence>
<dbReference type="GO" id="GO:0043190">
    <property type="term" value="C:ATP-binding cassette (ABC) transporter complex"/>
    <property type="evidence" value="ECO:0007669"/>
    <property type="project" value="InterPro"/>
</dbReference>
<comment type="subcellular location">
    <subcellularLocation>
        <location evidence="11">Cell inner membrane</location>
        <topology evidence="11">Multi-pass membrane protein</topology>
    </subcellularLocation>
    <subcellularLocation>
        <location evidence="1">Cell membrane</location>
        <topology evidence="1">Multi-pass membrane protein</topology>
    </subcellularLocation>
</comment>
<accession>A0A158M2D8</accession>
<keyword evidence="9" id="KW-0625">Polysaccharide transport</keyword>
<dbReference type="GO" id="GO:0015774">
    <property type="term" value="P:polysaccharide transport"/>
    <property type="evidence" value="ECO:0007669"/>
    <property type="project" value="UniProtKB-KW"/>
</dbReference>
<dbReference type="AlphaFoldDB" id="A0A158M2D8"/>
<keyword evidence="5" id="KW-0762">Sugar transport</keyword>
<keyword evidence="3 11" id="KW-0813">Transport</keyword>
<keyword evidence="13" id="KW-0067">ATP-binding</keyword>
<reference evidence="13 14" key="1">
    <citation type="submission" date="2014-03" db="EMBL/GenBank/DDBJ databases">
        <title>Genome sequence of Bordetella holmseii.</title>
        <authorList>
            <person name="Harvill E."/>
            <person name="Goodfield L.L."/>
            <person name="Ivanov Y."/>
            <person name="Meyer J.A."/>
            <person name="Newth C."/>
            <person name="Cassiday P."/>
            <person name="Tondella M.L."/>
            <person name="Liao P."/>
            <person name="Zimmerman J."/>
            <person name="Meert K."/>
            <person name="Wessel D."/>
            <person name="Berger J."/>
            <person name="Dean J.M."/>
            <person name="Holubkov R."/>
            <person name="Burr J."/>
            <person name="Liu T."/>
            <person name="Brinkac L.M."/>
            <person name="Sanka R."/>
            <person name="Kim M."/>
            <person name="Losada L."/>
        </authorList>
    </citation>
    <scope>NUCLEOTIDE SEQUENCE [LARGE SCALE GENOMIC DNA]</scope>
    <source>
        <strain evidence="13 14">CDC-H585-BH</strain>
    </source>
</reference>
<evidence type="ECO:0000313" key="13">
    <source>
        <dbReference type="EMBL" id="KAK88876.1"/>
    </source>
</evidence>
<dbReference type="STRING" id="35814.BBB42_10145"/>
<keyword evidence="13" id="KW-0547">Nucleotide-binding</keyword>
<dbReference type="PANTHER" id="PTHR30413">
    <property type="entry name" value="INNER MEMBRANE TRANSPORT PERMEASE"/>
    <property type="match status" value="1"/>
</dbReference>